<evidence type="ECO:0000256" key="1">
    <source>
        <dbReference type="ARBA" id="ARBA00010457"/>
    </source>
</evidence>
<dbReference type="EMBL" id="MGGW01000020">
    <property type="protein sequence ID" value="OGM53938.1"/>
    <property type="molecule type" value="Genomic_DNA"/>
</dbReference>
<name>A0A1F8ARM6_9BACT</name>
<sequence length="102" mass="10878">MLEQNNSNQNGTVTLTQEFGKKVKVLIELENAPNGVRQPAHIHSGSCIKLGEIKFPLNDLVGGKSETSVVTSMAELVDMLPLAVNVHKSGTQASTYVSCGNL</sequence>
<organism evidence="2 3">
    <name type="scientific">Candidatus Woesebacteria bacterium RIFCSPHIGHO2_12_FULL_41_24</name>
    <dbReference type="NCBI Taxonomy" id="1802510"/>
    <lineage>
        <taxon>Bacteria</taxon>
        <taxon>Candidatus Woeseibacteriota</taxon>
    </lineage>
</organism>
<comment type="similarity">
    <text evidence="1">Belongs to the Cu-Zn superoxide dismutase family.</text>
</comment>
<dbReference type="AlphaFoldDB" id="A0A1F8ARM6"/>
<dbReference type="Proteomes" id="UP000178603">
    <property type="component" value="Unassembled WGS sequence"/>
</dbReference>
<dbReference type="SUPFAM" id="SSF49329">
    <property type="entry name" value="Cu,Zn superoxide dismutase-like"/>
    <property type="match status" value="1"/>
</dbReference>
<gene>
    <name evidence="2" type="ORF">A3E44_05725</name>
</gene>
<comment type="caution">
    <text evidence="2">The sequence shown here is derived from an EMBL/GenBank/DDBJ whole genome shotgun (WGS) entry which is preliminary data.</text>
</comment>
<evidence type="ECO:0000313" key="2">
    <source>
        <dbReference type="EMBL" id="OGM53938.1"/>
    </source>
</evidence>
<evidence type="ECO:0000313" key="3">
    <source>
        <dbReference type="Proteomes" id="UP000178603"/>
    </source>
</evidence>
<dbReference type="GO" id="GO:0046872">
    <property type="term" value="F:metal ion binding"/>
    <property type="evidence" value="ECO:0007669"/>
    <property type="project" value="InterPro"/>
</dbReference>
<reference evidence="2 3" key="1">
    <citation type="journal article" date="2016" name="Nat. Commun.">
        <title>Thousands of microbial genomes shed light on interconnected biogeochemical processes in an aquifer system.</title>
        <authorList>
            <person name="Anantharaman K."/>
            <person name="Brown C.T."/>
            <person name="Hug L.A."/>
            <person name="Sharon I."/>
            <person name="Castelle C.J."/>
            <person name="Probst A.J."/>
            <person name="Thomas B.C."/>
            <person name="Singh A."/>
            <person name="Wilkins M.J."/>
            <person name="Karaoz U."/>
            <person name="Brodie E.L."/>
            <person name="Williams K.H."/>
            <person name="Hubbard S.S."/>
            <person name="Banfield J.F."/>
        </authorList>
    </citation>
    <scope>NUCLEOTIDE SEQUENCE [LARGE SCALE GENOMIC DNA]</scope>
</reference>
<evidence type="ECO:0008006" key="4">
    <source>
        <dbReference type="Google" id="ProtNLM"/>
    </source>
</evidence>
<accession>A0A1F8ARM6</accession>
<dbReference type="InterPro" id="IPR036423">
    <property type="entry name" value="SOD-like_Cu/Zn_dom_sf"/>
</dbReference>
<protein>
    <recommendedName>
        <fullName evidence="4">CHRD domain-containing protein</fullName>
    </recommendedName>
</protein>
<dbReference type="GO" id="GO:0006801">
    <property type="term" value="P:superoxide metabolic process"/>
    <property type="evidence" value="ECO:0007669"/>
    <property type="project" value="InterPro"/>
</dbReference>
<proteinExistence type="inferred from homology"/>